<dbReference type="SMART" id="SM00529">
    <property type="entry name" value="HTH_DTXR"/>
    <property type="match status" value="1"/>
</dbReference>
<keyword evidence="8" id="KW-0010">Activator</keyword>
<keyword evidence="10" id="KW-0464">Manganese</keyword>
<dbReference type="Proteomes" id="UP000198619">
    <property type="component" value="Unassembled WGS sequence"/>
</dbReference>
<dbReference type="InterPro" id="IPR036421">
    <property type="entry name" value="Fe_dep_repressor_sf"/>
</dbReference>
<evidence type="ECO:0000256" key="7">
    <source>
        <dbReference type="ARBA" id="ARBA00023125"/>
    </source>
</evidence>
<evidence type="ECO:0000256" key="3">
    <source>
        <dbReference type="ARBA" id="ARBA00011738"/>
    </source>
</evidence>
<evidence type="ECO:0000256" key="11">
    <source>
        <dbReference type="ARBA" id="ARBA00032593"/>
    </source>
</evidence>
<keyword evidence="7" id="KW-0238">DNA-binding</keyword>
<dbReference type="InterPro" id="IPR050536">
    <property type="entry name" value="DtxR_MntR_Metal-Reg"/>
</dbReference>
<dbReference type="STRING" id="84698.SAMN04488528_105014"/>
<organism evidence="13 14">
    <name type="scientific">Clostridium frigidicarnis</name>
    <dbReference type="NCBI Taxonomy" id="84698"/>
    <lineage>
        <taxon>Bacteria</taxon>
        <taxon>Bacillati</taxon>
        <taxon>Bacillota</taxon>
        <taxon>Clostridia</taxon>
        <taxon>Eubacteriales</taxon>
        <taxon>Clostridiaceae</taxon>
        <taxon>Clostridium</taxon>
    </lineage>
</organism>
<dbReference type="AlphaFoldDB" id="A0A1I1B104"/>
<dbReference type="Gene3D" id="1.10.60.10">
    <property type="entry name" value="Iron dependent repressor, metal binding and dimerisation domain"/>
    <property type="match status" value="1"/>
</dbReference>
<dbReference type="SUPFAM" id="SSF46785">
    <property type="entry name" value="Winged helix' DNA-binding domain"/>
    <property type="match status" value="1"/>
</dbReference>
<name>A0A1I1B104_9CLOT</name>
<dbReference type="InterPro" id="IPR022689">
    <property type="entry name" value="Iron_dep_repressor"/>
</dbReference>
<feature type="domain" description="HTH dtxR-type" evidence="12">
    <location>
        <begin position="18"/>
        <end position="80"/>
    </location>
</feature>
<protein>
    <recommendedName>
        <fullName evidence="11">Manganese transport regulator</fullName>
    </recommendedName>
</protein>
<dbReference type="InterPro" id="IPR036390">
    <property type="entry name" value="WH_DNA-bd_sf"/>
</dbReference>
<reference evidence="13 14" key="1">
    <citation type="submission" date="2016-10" db="EMBL/GenBank/DDBJ databases">
        <authorList>
            <person name="de Groot N.N."/>
        </authorList>
    </citation>
    <scope>NUCLEOTIDE SEQUENCE [LARGE SCALE GENOMIC DNA]</scope>
    <source>
        <strain evidence="13 14">DSM 12271</strain>
    </source>
</reference>
<dbReference type="GO" id="GO:0003677">
    <property type="term" value="F:DNA binding"/>
    <property type="evidence" value="ECO:0007669"/>
    <property type="project" value="UniProtKB-KW"/>
</dbReference>
<dbReference type="Pfam" id="PF01325">
    <property type="entry name" value="Fe_dep_repress"/>
    <property type="match status" value="1"/>
</dbReference>
<evidence type="ECO:0000256" key="1">
    <source>
        <dbReference type="ARBA" id="ARBA00004496"/>
    </source>
</evidence>
<evidence type="ECO:0000256" key="6">
    <source>
        <dbReference type="ARBA" id="ARBA00023015"/>
    </source>
</evidence>
<evidence type="ECO:0000313" key="13">
    <source>
        <dbReference type="EMBL" id="SFB42358.1"/>
    </source>
</evidence>
<keyword evidence="6" id="KW-0805">Transcription regulation</keyword>
<dbReference type="GO" id="GO:0046914">
    <property type="term" value="F:transition metal ion binding"/>
    <property type="evidence" value="ECO:0007669"/>
    <property type="project" value="InterPro"/>
</dbReference>
<dbReference type="InterPro" id="IPR022687">
    <property type="entry name" value="HTH_DTXR"/>
</dbReference>
<evidence type="ECO:0000256" key="10">
    <source>
        <dbReference type="ARBA" id="ARBA00023211"/>
    </source>
</evidence>
<evidence type="ECO:0000256" key="5">
    <source>
        <dbReference type="ARBA" id="ARBA00022491"/>
    </source>
</evidence>
<keyword evidence="14" id="KW-1185">Reference proteome</keyword>
<accession>A0A1I1B104</accession>
<dbReference type="RefSeq" id="WP_090043013.1">
    <property type="nucleotide sequence ID" value="NZ_FOKI01000050.1"/>
</dbReference>
<evidence type="ECO:0000256" key="9">
    <source>
        <dbReference type="ARBA" id="ARBA00023163"/>
    </source>
</evidence>
<dbReference type="GO" id="GO:0005737">
    <property type="term" value="C:cytoplasm"/>
    <property type="evidence" value="ECO:0007669"/>
    <property type="project" value="UniProtKB-SubCell"/>
</dbReference>
<keyword evidence="4" id="KW-0963">Cytoplasm</keyword>
<dbReference type="InterPro" id="IPR001367">
    <property type="entry name" value="Fe_dep_repressor"/>
</dbReference>
<evidence type="ECO:0000256" key="2">
    <source>
        <dbReference type="ARBA" id="ARBA00007871"/>
    </source>
</evidence>
<dbReference type="OrthoDB" id="9791355at2"/>
<comment type="subunit">
    <text evidence="3">Homodimer.</text>
</comment>
<keyword evidence="5" id="KW-0678">Repressor</keyword>
<comment type="similarity">
    <text evidence="2">Belongs to the DtxR/MntR family.</text>
</comment>
<evidence type="ECO:0000313" key="14">
    <source>
        <dbReference type="Proteomes" id="UP000198619"/>
    </source>
</evidence>
<keyword evidence="9" id="KW-0804">Transcription</keyword>
<dbReference type="Pfam" id="PF02742">
    <property type="entry name" value="Fe_dep_repr_C"/>
    <property type="match status" value="1"/>
</dbReference>
<dbReference type="PANTHER" id="PTHR33238:SF11">
    <property type="entry name" value="TRANSCRIPTIONAL REGULATOR MNTR"/>
    <property type="match status" value="1"/>
</dbReference>
<sequence>MVEEHFYTFSSYLKDFDLSPNEEDYVEMIYRLSLDNNGIVRVKQIADALNVKAPSVTRMISKLKLKSILTNERYGSLQLTELGRKIGSRLLYRHNTIEKFLKIIGETDNILEKTEKIEHVISEDTLKSIDRLVSYLDKVNYK</sequence>
<evidence type="ECO:0000256" key="8">
    <source>
        <dbReference type="ARBA" id="ARBA00023159"/>
    </source>
</evidence>
<evidence type="ECO:0000259" key="12">
    <source>
        <dbReference type="PROSITE" id="PS50944"/>
    </source>
</evidence>
<comment type="subcellular location">
    <subcellularLocation>
        <location evidence="1">Cytoplasm</location>
    </subcellularLocation>
</comment>
<gene>
    <name evidence="13" type="ORF">SAMN04488528_105014</name>
</gene>
<dbReference type="GO" id="GO:0003700">
    <property type="term" value="F:DNA-binding transcription factor activity"/>
    <property type="evidence" value="ECO:0007669"/>
    <property type="project" value="InterPro"/>
</dbReference>
<evidence type="ECO:0000256" key="4">
    <source>
        <dbReference type="ARBA" id="ARBA00022490"/>
    </source>
</evidence>
<dbReference type="PROSITE" id="PS50944">
    <property type="entry name" value="HTH_DTXR"/>
    <property type="match status" value="1"/>
</dbReference>
<dbReference type="GO" id="GO:0046983">
    <property type="term" value="F:protein dimerization activity"/>
    <property type="evidence" value="ECO:0007669"/>
    <property type="project" value="InterPro"/>
</dbReference>
<dbReference type="Gene3D" id="1.10.10.10">
    <property type="entry name" value="Winged helix-like DNA-binding domain superfamily/Winged helix DNA-binding domain"/>
    <property type="match status" value="1"/>
</dbReference>
<dbReference type="PANTHER" id="PTHR33238">
    <property type="entry name" value="IRON (METAL) DEPENDENT REPRESSOR, DTXR FAMILY"/>
    <property type="match status" value="1"/>
</dbReference>
<dbReference type="InterPro" id="IPR036388">
    <property type="entry name" value="WH-like_DNA-bd_sf"/>
</dbReference>
<proteinExistence type="inferred from homology"/>
<dbReference type="EMBL" id="FOKI01000050">
    <property type="protein sequence ID" value="SFB42358.1"/>
    <property type="molecule type" value="Genomic_DNA"/>
</dbReference>